<evidence type="ECO:0000313" key="1">
    <source>
        <dbReference type="EMBL" id="CAK5006408.1"/>
    </source>
</evidence>
<organism evidence="1 2">
    <name type="scientific">Meloidogyne enterolobii</name>
    <name type="common">Root-knot nematode worm</name>
    <name type="synonym">Meloidogyne mayaguensis</name>
    <dbReference type="NCBI Taxonomy" id="390850"/>
    <lineage>
        <taxon>Eukaryota</taxon>
        <taxon>Metazoa</taxon>
        <taxon>Ecdysozoa</taxon>
        <taxon>Nematoda</taxon>
        <taxon>Chromadorea</taxon>
        <taxon>Rhabditida</taxon>
        <taxon>Tylenchina</taxon>
        <taxon>Tylenchomorpha</taxon>
        <taxon>Tylenchoidea</taxon>
        <taxon>Meloidogynidae</taxon>
        <taxon>Meloidogyninae</taxon>
        <taxon>Meloidogyne</taxon>
    </lineage>
</organism>
<protein>
    <submittedName>
        <fullName evidence="1">Uncharacterized protein</fullName>
    </submittedName>
</protein>
<keyword evidence="2" id="KW-1185">Reference proteome</keyword>
<proteinExistence type="predicted"/>
<dbReference type="Proteomes" id="UP001497535">
    <property type="component" value="Unassembled WGS sequence"/>
</dbReference>
<sequence>MAEWIELQRALGASSIGVYIYWVPDSVRKLLEKMSDRKRVDLINLELPGNSPNHPMR</sequence>
<gene>
    <name evidence="1" type="ORF">MENTE1834_LOCUS481</name>
</gene>
<accession>A0ACB0XKL6</accession>
<reference evidence="1" key="1">
    <citation type="submission" date="2023-11" db="EMBL/GenBank/DDBJ databases">
        <authorList>
            <person name="Poullet M."/>
        </authorList>
    </citation>
    <scope>NUCLEOTIDE SEQUENCE</scope>
    <source>
        <strain evidence="1">E1834</strain>
    </source>
</reference>
<name>A0ACB0XKL6_MELEN</name>
<evidence type="ECO:0000313" key="2">
    <source>
        <dbReference type="Proteomes" id="UP001497535"/>
    </source>
</evidence>
<dbReference type="EMBL" id="CAVMJV010000001">
    <property type="protein sequence ID" value="CAK5006408.1"/>
    <property type="molecule type" value="Genomic_DNA"/>
</dbReference>
<comment type="caution">
    <text evidence="1">The sequence shown here is derived from an EMBL/GenBank/DDBJ whole genome shotgun (WGS) entry which is preliminary data.</text>
</comment>